<evidence type="ECO:0008006" key="3">
    <source>
        <dbReference type="Google" id="ProtNLM"/>
    </source>
</evidence>
<dbReference type="RefSeq" id="WP_418161915.1">
    <property type="nucleotide sequence ID" value="NZ_JBBLZC010000043.1"/>
</dbReference>
<dbReference type="EMBL" id="JBBLZC010000043">
    <property type="protein sequence ID" value="MEK0086074.1"/>
    <property type="molecule type" value="Genomic_DNA"/>
</dbReference>
<evidence type="ECO:0000313" key="2">
    <source>
        <dbReference type="Proteomes" id="UP001375743"/>
    </source>
</evidence>
<dbReference type="InterPro" id="IPR036388">
    <property type="entry name" value="WH-like_DNA-bd_sf"/>
</dbReference>
<keyword evidence="2" id="KW-1185">Reference proteome</keyword>
<name>A0ABU8XYM2_9PROT</name>
<accession>A0ABU8XYM2</accession>
<sequence length="137" mass="15792">MAIEDEEGLSSEELARAQTAFRGSLESARAWRSFSPDPRHHDMTYWTMLSVLFAEPGMNRTTLIERIVDYAGVSRSTAERAIREGRARGFIADEPVGKEVRYRLTDATFRHCVRFFRSHLDLDKVMKNLGYSRVHQP</sequence>
<protein>
    <recommendedName>
        <fullName evidence="3">MarR family transcriptional regulator</fullName>
    </recommendedName>
</protein>
<evidence type="ECO:0000313" key="1">
    <source>
        <dbReference type="EMBL" id="MEK0086074.1"/>
    </source>
</evidence>
<comment type="caution">
    <text evidence="1">The sequence shown here is derived from an EMBL/GenBank/DDBJ whole genome shotgun (WGS) entry which is preliminary data.</text>
</comment>
<reference evidence="1 2" key="1">
    <citation type="submission" date="2024-01" db="EMBL/GenBank/DDBJ databases">
        <title>Multi-omics insights into the function and evolution of sodium benzoate biodegradation pathways in Benzoatithermus flavus gen. nov., sp. nov. from hot spring.</title>
        <authorList>
            <person name="Hu C.-J."/>
            <person name="Li W.-J."/>
        </authorList>
    </citation>
    <scope>NUCLEOTIDE SEQUENCE [LARGE SCALE GENOMIC DNA]</scope>
    <source>
        <strain evidence="1 2">SYSU G07066</strain>
    </source>
</reference>
<proteinExistence type="predicted"/>
<gene>
    <name evidence="1" type="ORF">U1T56_23195</name>
</gene>
<dbReference type="Gene3D" id="1.10.10.10">
    <property type="entry name" value="Winged helix-like DNA-binding domain superfamily/Winged helix DNA-binding domain"/>
    <property type="match status" value="1"/>
</dbReference>
<dbReference type="Proteomes" id="UP001375743">
    <property type="component" value="Unassembled WGS sequence"/>
</dbReference>
<dbReference type="SUPFAM" id="SSF46785">
    <property type="entry name" value="Winged helix' DNA-binding domain"/>
    <property type="match status" value="1"/>
</dbReference>
<organism evidence="1 2">
    <name type="scientific">Benzoatithermus flavus</name>
    <dbReference type="NCBI Taxonomy" id="3108223"/>
    <lineage>
        <taxon>Bacteria</taxon>
        <taxon>Pseudomonadati</taxon>
        <taxon>Pseudomonadota</taxon>
        <taxon>Alphaproteobacteria</taxon>
        <taxon>Geminicoccales</taxon>
        <taxon>Geminicoccaceae</taxon>
        <taxon>Benzoatithermus</taxon>
    </lineage>
</organism>
<dbReference type="InterPro" id="IPR036390">
    <property type="entry name" value="WH_DNA-bd_sf"/>
</dbReference>